<keyword evidence="6 8" id="KW-0472">Membrane</keyword>
<keyword evidence="10" id="KW-1185">Reference proteome</keyword>
<evidence type="ECO:0000256" key="7">
    <source>
        <dbReference type="ARBA" id="ARBA00023180"/>
    </source>
</evidence>
<keyword evidence="7" id="KW-0325">Glycoprotein</keyword>
<feature type="transmembrane region" description="Helical" evidence="8">
    <location>
        <begin position="20"/>
        <end position="44"/>
    </location>
</feature>
<protein>
    <submittedName>
        <fullName evidence="9">Uncharacterized protein</fullName>
    </submittedName>
</protein>
<evidence type="ECO:0000256" key="1">
    <source>
        <dbReference type="ARBA" id="ARBA00004479"/>
    </source>
</evidence>
<comment type="subcellular location">
    <subcellularLocation>
        <location evidence="1">Membrane</location>
        <topology evidence="1">Single-pass type I membrane protein</topology>
    </subcellularLocation>
</comment>
<proteinExistence type="predicted"/>
<evidence type="ECO:0000256" key="5">
    <source>
        <dbReference type="ARBA" id="ARBA00022989"/>
    </source>
</evidence>
<name>A0AA89BC97_9ASTE</name>
<sequence>MPVLKRRLNHYIPSIDLAYFNFNLTVVLLAVAGIIVLSIVILCCCRRKWLPLIAVAFWKKETTDYENVEAFVRTYGSQLPKHYSYGMMVLEMAGARKTEEIQATRTSEIYFPDWIFEQLELEKDLKVNDSLTEDEEEMARKMILVCVVKSRARGKSKNL</sequence>
<keyword evidence="2" id="KW-0808">Transferase</keyword>
<gene>
    <name evidence="9" type="ORF">RJ639_030996</name>
</gene>
<keyword evidence="3 8" id="KW-0812">Transmembrane</keyword>
<evidence type="ECO:0000256" key="8">
    <source>
        <dbReference type="SAM" id="Phobius"/>
    </source>
</evidence>
<accession>A0AA89BC97</accession>
<dbReference type="PANTHER" id="PTHR27009">
    <property type="entry name" value="RUST RESISTANCE KINASE LR10-RELATED"/>
    <property type="match status" value="1"/>
</dbReference>
<dbReference type="EMBL" id="JAVXUP010000145">
    <property type="protein sequence ID" value="KAK3036555.1"/>
    <property type="molecule type" value="Genomic_DNA"/>
</dbReference>
<comment type="caution">
    <text evidence="9">The sequence shown here is derived from an EMBL/GenBank/DDBJ whole genome shotgun (WGS) entry which is preliminary data.</text>
</comment>
<evidence type="ECO:0000313" key="9">
    <source>
        <dbReference type="EMBL" id="KAK3036555.1"/>
    </source>
</evidence>
<dbReference type="AlphaFoldDB" id="A0AA89BC97"/>
<keyword evidence="2" id="KW-0723">Serine/threonine-protein kinase</keyword>
<evidence type="ECO:0000313" key="10">
    <source>
        <dbReference type="Proteomes" id="UP001188597"/>
    </source>
</evidence>
<dbReference type="Proteomes" id="UP001188597">
    <property type="component" value="Unassembled WGS sequence"/>
</dbReference>
<dbReference type="GO" id="GO:0004674">
    <property type="term" value="F:protein serine/threonine kinase activity"/>
    <property type="evidence" value="ECO:0007669"/>
    <property type="project" value="UniProtKB-KW"/>
</dbReference>
<evidence type="ECO:0000256" key="4">
    <source>
        <dbReference type="ARBA" id="ARBA00022729"/>
    </source>
</evidence>
<evidence type="ECO:0000256" key="2">
    <source>
        <dbReference type="ARBA" id="ARBA00022527"/>
    </source>
</evidence>
<dbReference type="InterPro" id="IPR045874">
    <property type="entry name" value="LRK10/LRL21-25-like"/>
</dbReference>
<keyword evidence="2" id="KW-0418">Kinase</keyword>
<dbReference type="GO" id="GO:0016020">
    <property type="term" value="C:membrane"/>
    <property type="evidence" value="ECO:0007669"/>
    <property type="project" value="UniProtKB-SubCell"/>
</dbReference>
<keyword evidence="4" id="KW-0732">Signal</keyword>
<reference evidence="9" key="1">
    <citation type="submission" date="2022-12" db="EMBL/GenBank/DDBJ databases">
        <title>Draft genome assemblies for two species of Escallonia (Escalloniales).</title>
        <authorList>
            <person name="Chanderbali A."/>
            <person name="Dervinis C."/>
            <person name="Anghel I."/>
            <person name="Soltis D."/>
            <person name="Soltis P."/>
            <person name="Zapata F."/>
        </authorList>
    </citation>
    <scope>NUCLEOTIDE SEQUENCE</scope>
    <source>
        <strain evidence="9">UCBG64.0493</strain>
        <tissue evidence="9">Leaf</tissue>
    </source>
</reference>
<evidence type="ECO:0000256" key="6">
    <source>
        <dbReference type="ARBA" id="ARBA00023136"/>
    </source>
</evidence>
<evidence type="ECO:0000256" key="3">
    <source>
        <dbReference type="ARBA" id="ARBA00022692"/>
    </source>
</evidence>
<organism evidence="9 10">
    <name type="scientific">Escallonia herrerae</name>
    <dbReference type="NCBI Taxonomy" id="1293975"/>
    <lineage>
        <taxon>Eukaryota</taxon>
        <taxon>Viridiplantae</taxon>
        <taxon>Streptophyta</taxon>
        <taxon>Embryophyta</taxon>
        <taxon>Tracheophyta</taxon>
        <taxon>Spermatophyta</taxon>
        <taxon>Magnoliopsida</taxon>
        <taxon>eudicotyledons</taxon>
        <taxon>Gunneridae</taxon>
        <taxon>Pentapetalae</taxon>
        <taxon>asterids</taxon>
        <taxon>campanulids</taxon>
        <taxon>Escalloniales</taxon>
        <taxon>Escalloniaceae</taxon>
        <taxon>Escallonia</taxon>
    </lineage>
</organism>
<keyword evidence="5 8" id="KW-1133">Transmembrane helix</keyword>